<name>A0AAD1M1Q1_MYCXE</name>
<proteinExistence type="predicted"/>
<dbReference type="KEGG" id="mxe:MYXE_24800"/>
<dbReference type="EMBL" id="AP022314">
    <property type="protein sequence ID" value="BBU22690.1"/>
    <property type="molecule type" value="Genomic_DNA"/>
</dbReference>
<dbReference type="RefSeq" id="WP_003921910.1">
    <property type="nucleotide sequence ID" value="NZ_AP022314.1"/>
</dbReference>
<protein>
    <submittedName>
        <fullName evidence="1">Uncharacterized protein</fullName>
    </submittedName>
</protein>
<evidence type="ECO:0000313" key="1">
    <source>
        <dbReference type="EMBL" id="BBU22690.1"/>
    </source>
</evidence>
<evidence type="ECO:0000313" key="2">
    <source>
        <dbReference type="Proteomes" id="UP000464624"/>
    </source>
</evidence>
<accession>A0AAD1M1Q1</accession>
<dbReference type="Proteomes" id="UP000464624">
    <property type="component" value="Chromosome"/>
</dbReference>
<sequence>MADKWFSDIGAPGELTLADVCGQIEQKMHTNADNYKLPQEFPDWQSCVEDRDATIYKLSAAVVNLCQMVEYLASEHQHGSASQAAT</sequence>
<reference evidence="1 2" key="1">
    <citation type="submission" date="2019-12" db="EMBL/GenBank/DDBJ databases">
        <title>Complete genome sequence of Mycolicibacterium xenopi str. JCM15661T.</title>
        <authorList>
            <person name="Yoshida M."/>
            <person name="Fukano H."/>
            <person name="Asakura T."/>
            <person name="Hoshino Y."/>
        </authorList>
    </citation>
    <scope>NUCLEOTIDE SEQUENCE [LARGE SCALE GENOMIC DNA]</scope>
    <source>
        <strain evidence="1 2">JCM 15661T</strain>
    </source>
</reference>
<dbReference type="AlphaFoldDB" id="A0AAD1M1Q1"/>
<gene>
    <name evidence="1" type="ORF">MYXE_24800</name>
</gene>
<organism evidence="1 2">
    <name type="scientific">Mycobacterium xenopi</name>
    <dbReference type="NCBI Taxonomy" id="1789"/>
    <lineage>
        <taxon>Bacteria</taxon>
        <taxon>Bacillati</taxon>
        <taxon>Actinomycetota</taxon>
        <taxon>Actinomycetes</taxon>
        <taxon>Mycobacteriales</taxon>
        <taxon>Mycobacteriaceae</taxon>
        <taxon>Mycobacterium</taxon>
    </lineage>
</organism>